<dbReference type="AlphaFoldDB" id="A0AA37X045"/>
<reference evidence="7 8" key="1">
    <citation type="journal article" date="2014" name="Int. J. Syst. Evol. Microbiol.">
        <title>Complete genome sequence of Corynebacterium casei LMG S-19264T (=DSM 44701T), isolated from a smear-ripened cheese.</title>
        <authorList>
            <consortium name="US DOE Joint Genome Institute (JGI-PGF)"/>
            <person name="Walter F."/>
            <person name="Albersmeier A."/>
            <person name="Kalinowski J."/>
            <person name="Ruckert C."/>
        </authorList>
    </citation>
    <scope>NUCLEOTIDE SEQUENCE [LARGE SCALE GENOMIC DNA]</scope>
    <source>
        <strain evidence="7 8">NBRC 111766</strain>
    </source>
</reference>
<dbReference type="InterPro" id="IPR013249">
    <property type="entry name" value="RNA_pol_sigma70_r4_t2"/>
</dbReference>
<dbReference type="GO" id="GO:0016987">
    <property type="term" value="F:sigma factor activity"/>
    <property type="evidence" value="ECO:0007669"/>
    <property type="project" value="UniProtKB-KW"/>
</dbReference>
<evidence type="ECO:0000313" key="7">
    <source>
        <dbReference type="EMBL" id="GLS85310.1"/>
    </source>
</evidence>
<comment type="caution">
    <text evidence="7">The sequence shown here is derived from an EMBL/GenBank/DDBJ whole genome shotgun (WGS) entry which is preliminary data.</text>
</comment>
<dbReference type="Gene3D" id="1.10.10.10">
    <property type="entry name" value="Winged helix-like DNA-binding domain superfamily/Winged helix DNA-binding domain"/>
    <property type="match status" value="1"/>
</dbReference>
<dbReference type="SUPFAM" id="SSF88659">
    <property type="entry name" value="Sigma3 and sigma4 domains of RNA polymerase sigma factors"/>
    <property type="match status" value="1"/>
</dbReference>
<accession>A0AA37X045</accession>
<dbReference type="RefSeq" id="WP_284323534.1">
    <property type="nucleotide sequence ID" value="NZ_BSPP01000002.1"/>
</dbReference>
<dbReference type="PANTHER" id="PTHR43133:SF62">
    <property type="entry name" value="RNA POLYMERASE SIGMA FACTOR SIGZ"/>
    <property type="match status" value="1"/>
</dbReference>
<keyword evidence="8" id="KW-1185">Reference proteome</keyword>
<sequence>MTLSPAPRPDADDHATDDLTAALAGCAAGDQAALRLILDQEGGRMLGIAQRMLHRRDLAEEAVQDALVQIWRKAQQFRAGEGAPRAWIFAVLRNRCLNILRDGKRLSTLAPDDLTAMQDARLQSVGAGWDRLGDKVALKDCLAVLEPPTRHAILLAYIGGYSHGEIAALQSVPLGTCKSWIRRGLDALRGCLS</sequence>
<evidence type="ECO:0000313" key="8">
    <source>
        <dbReference type="Proteomes" id="UP001157355"/>
    </source>
</evidence>
<evidence type="ECO:0000256" key="3">
    <source>
        <dbReference type="ARBA" id="ARBA00023082"/>
    </source>
</evidence>
<dbReference type="Pfam" id="PF08281">
    <property type="entry name" value="Sigma70_r4_2"/>
    <property type="match status" value="1"/>
</dbReference>
<evidence type="ECO:0000256" key="2">
    <source>
        <dbReference type="ARBA" id="ARBA00023015"/>
    </source>
</evidence>
<keyword evidence="4" id="KW-0804">Transcription</keyword>
<feature type="domain" description="RNA polymerase sigma-70 region 2" evidence="5">
    <location>
        <begin position="41"/>
        <end position="105"/>
    </location>
</feature>
<dbReference type="Gene3D" id="1.10.1740.10">
    <property type="match status" value="1"/>
</dbReference>
<dbReference type="GO" id="GO:0006352">
    <property type="term" value="P:DNA-templated transcription initiation"/>
    <property type="evidence" value="ECO:0007669"/>
    <property type="project" value="InterPro"/>
</dbReference>
<dbReference type="Proteomes" id="UP001157355">
    <property type="component" value="Unassembled WGS sequence"/>
</dbReference>
<evidence type="ECO:0000256" key="4">
    <source>
        <dbReference type="ARBA" id="ARBA00023163"/>
    </source>
</evidence>
<evidence type="ECO:0000259" key="6">
    <source>
        <dbReference type="Pfam" id="PF08281"/>
    </source>
</evidence>
<dbReference type="InterPro" id="IPR013325">
    <property type="entry name" value="RNA_pol_sigma_r2"/>
</dbReference>
<dbReference type="InterPro" id="IPR039425">
    <property type="entry name" value="RNA_pol_sigma-70-like"/>
</dbReference>
<name>A0AA37X045_9RHOB</name>
<dbReference type="InterPro" id="IPR014284">
    <property type="entry name" value="RNA_pol_sigma-70_dom"/>
</dbReference>
<dbReference type="InterPro" id="IPR036388">
    <property type="entry name" value="WH-like_DNA-bd_sf"/>
</dbReference>
<protein>
    <submittedName>
        <fullName evidence="7">RNA polymerase sigma factor</fullName>
    </submittedName>
</protein>
<proteinExistence type="inferred from homology"/>
<evidence type="ECO:0000256" key="1">
    <source>
        <dbReference type="ARBA" id="ARBA00010641"/>
    </source>
</evidence>
<organism evidence="7 8">
    <name type="scientific">Cypionkella aquatica</name>
    <dbReference type="NCBI Taxonomy" id="1756042"/>
    <lineage>
        <taxon>Bacteria</taxon>
        <taxon>Pseudomonadati</taxon>
        <taxon>Pseudomonadota</taxon>
        <taxon>Alphaproteobacteria</taxon>
        <taxon>Rhodobacterales</taxon>
        <taxon>Paracoccaceae</taxon>
        <taxon>Cypionkella</taxon>
    </lineage>
</organism>
<dbReference type="InterPro" id="IPR013324">
    <property type="entry name" value="RNA_pol_sigma_r3/r4-like"/>
</dbReference>
<dbReference type="PANTHER" id="PTHR43133">
    <property type="entry name" value="RNA POLYMERASE ECF-TYPE SIGMA FACTO"/>
    <property type="match status" value="1"/>
</dbReference>
<keyword evidence="3" id="KW-0731">Sigma factor</keyword>
<feature type="domain" description="RNA polymerase sigma factor 70 region 4 type 2" evidence="6">
    <location>
        <begin position="137"/>
        <end position="188"/>
    </location>
</feature>
<dbReference type="SUPFAM" id="SSF88946">
    <property type="entry name" value="Sigma2 domain of RNA polymerase sigma factors"/>
    <property type="match status" value="1"/>
</dbReference>
<dbReference type="EMBL" id="BSPP01000002">
    <property type="protein sequence ID" value="GLS85310.1"/>
    <property type="molecule type" value="Genomic_DNA"/>
</dbReference>
<dbReference type="CDD" id="cd06171">
    <property type="entry name" value="Sigma70_r4"/>
    <property type="match status" value="1"/>
</dbReference>
<dbReference type="Pfam" id="PF04542">
    <property type="entry name" value="Sigma70_r2"/>
    <property type="match status" value="1"/>
</dbReference>
<keyword evidence="2" id="KW-0805">Transcription regulation</keyword>
<dbReference type="NCBIfam" id="TIGR02937">
    <property type="entry name" value="sigma70-ECF"/>
    <property type="match status" value="1"/>
</dbReference>
<dbReference type="GO" id="GO:0003677">
    <property type="term" value="F:DNA binding"/>
    <property type="evidence" value="ECO:0007669"/>
    <property type="project" value="InterPro"/>
</dbReference>
<gene>
    <name evidence="7" type="ORF">GCM10010873_02830</name>
</gene>
<comment type="similarity">
    <text evidence="1">Belongs to the sigma-70 factor family. ECF subfamily.</text>
</comment>
<evidence type="ECO:0000259" key="5">
    <source>
        <dbReference type="Pfam" id="PF04542"/>
    </source>
</evidence>
<dbReference type="InterPro" id="IPR007627">
    <property type="entry name" value="RNA_pol_sigma70_r2"/>
</dbReference>